<dbReference type="STRING" id="84531.LA76x_1387"/>
<organism evidence="1 2">
    <name type="scientific">Lysobacter antibioticus</name>
    <dbReference type="NCBI Taxonomy" id="84531"/>
    <lineage>
        <taxon>Bacteria</taxon>
        <taxon>Pseudomonadati</taxon>
        <taxon>Pseudomonadota</taxon>
        <taxon>Gammaproteobacteria</taxon>
        <taxon>Lysobacterales</taxon>
        <taxon>Lysobacteraceae</taxon>
        <taxon>Lysobacter</taxon>
    </lineage>
</organism>
<sequence length="797" mass="83946">MQPTTYSGNFTSCDDLPGVATWSGLGGSTGSAPVNGQSYNLGAPGQTITFNYTPADQNKYIGFTSTVPMDYIVVKGGNAYNVFQYDPAALSDINLFAPINSSGEPAGISHVVYCFLPKPTGEKTAVASWKRYTDWQIDKTVTPDNIVMFDGDSHQVEYTVTATPTTRGMYRVAGTITVKDPFGFGWKGTAVVDTMQFNNSATQFQLSWTLQGGDTDTLACVKPAANPDKIILTCDYAFDLSSNTHPFLLNASGGVNAAGITSERNGGTYTFVASAAFSIPANPAESYGDTFVIDDSMLPGDPNHSFSLGNGPYVWTYPRPSPFVCGADEGQHNNTATGTWSTSASTNATASDSATVTVACRTVAISKTAQTRYDRDYAWVPDKHVVVSPADAKVVGMQGCLPDPIASGIYAGNFLCDDVDVLLNVGGNYETVYRLAATRSTESESGFAVSGSIMVTWPADATPQFSPADPSDTLHFAGGGTQSVSPTCDPQGATSLNCTYDAALNGKLEGYNEASIQRVLKCYDAAGNASDCGFKSYTSNQAALVYGSPNVETDACVQVSDLFNGIPGLNLGDTFGWQVSPLMCSSFAQYVTGDINPDPGIVNSLDLFAAWILPSQTGPGNTCEFMVPNLLTLATDNGVNKSDEAVITVNVPELCATTGCTYTQGYWKTHSKYGPAPYDSTWAAIGEDTLFFASGQTWYKVFWTPPKGGNAYYILAHQYMAARLNAEAGAGAPSEVQAAIAEATAWFIGRSTTAPKGPARDTAIRLAGILGAYNEGTTGPGHCSVSPATIIDGGGDS</sequence>
<evidence type="ECO:0000313" key="2">
    <source>
        <dbReference type="Proteomes" id="UP000060787"/>
    </source>
</evidence>
<dbReference type="eggNOG" id="COG5624">
    <property type="taxonomic scope" value="Bacteria"/>
</dbReference>
<dbReference type="Proteomes" id="UP000060787">
    <property type="component" value="Chromosome"/>
</dbReference>
<gene>
    <name evidence="1" type="ORF">LA76x_1387</name>
</gene>
<reference evidence="1 2" key="1">
    <citation type="journal article" date="2015" name="BMC Genomics">
        <title>Comparative genomics and metabolic profiling of the genus Lysobacter.</title>
        <authorList>
            <person name="de Bruijn I."/>
            <person name="Cheng X."/>
            <person name="de Jager V."/>
            <person name="Exposito R.G."/>
            <person name="Watrous J."/>
            <person name="Patel N."/>
            <person name="Postma J."/>
            <person name="Dorrestein P.C."/>
            <person name="Kobayashi D."/>
            <person name="Raaijmakers J.M."/>
        </authorList>
    </citation>
    <scope>NUCLEOTIDE SEQUENCE [LARGE SCALE GENOMIC DNA]</scope>
    <source>
        <strain evidence="1 2">76</strain>
    </source>
</reference>
<proteinExistence type="predicted"/>
<dbReference type="EMBL" id="CP011129">
    <property type="protein sequence ID" value="ALN79544.1"/>
    <property type="molecule type" value="Genomic_DNA"/>
</dbReference>
<dbReference type="PATRIC" id="fig|84531.8.peg.1419"/>
<protein>
    <submittedName>
        <fullName evidence="1">Uncharacterized protein</fullName>
    </submittedName>
</protein>
<dbReference type="KEGG" id="lab:LA76x_1387"/>
<evidence type="ECO:0000313" key="1">
    <source>
        <dbReference type="EMBL" id="ALN79544.1"/>
    </source>
</evidence>
<name>A0A0S2F7K1_LYSAN</name>
<accession>A0A0S2F7K1</accession>
<dbReference type="AlphaFoldDB" id="A0A0S2F7K1"/>
<keyword evidence="2" id="KW-1185">Reference proteome</keyword>